<name>A0ABV7Z3H1_9BACT</name>
<dbReference type="PANTHER" id="PTHR37299:SF1">
    <property type="entry name" value="STAGE 0 SPORULATION PROTEIN A HOMOLOG"/>
    <property type="match status" value="1"/>
</dbReference>
<dbReference type="EMBL" id="JBHRYQ010000001">
    <property type="protein sequence ID" value="MFC3812811.1"/>
    <property type="molecule type" value="Genomic_DNA"/>
</dbReference>
<dbReference type="Proteomes" id="UP001595616">
    <property type="component" value="Unassembled WGS sequence"/>
</dbReference>
<organism evidence="2 3">
    <name type="scientific">Lacihabitans lacunae</name>
    <dbReference type="NCBI Taxonomy" id="1028214"/>
    <lineage>
        <taxon>Bacteria</taxon>
        <taxon>Pseudomonadati</taxon>
        <taxon>Bacteroidota</taxon>
        <taxon>Cytophagia</taxon>
        <taxon>Cytophagales</taxon>
        <taxon>Leadbetterellaceae</taxon>
        <taxon>Lacihabitans</taxon>
    </lineage>
</organism>
<dbReference type="PANTHER" id="PTHR37299">
    <property type="entry name" value="TRANSCRIPTIONAL REGULATOR-RELATED"/>
    <property type="match status" value="1"/>
</dbReference>
<proteinExistence type="predicted"/>
<reference evidence="3" key="1">
    <citation type="journal article" date="2019" name="Int. J. Syst. Evol. Microbiol.">
        <title>The Global Catalogue of Microorganisms (GCM) 10K type strain sequencing project: providing services to taxonomists for standard genome sequencing and annotation.</title>
        <authorList>
            <consortium name="The Broad Institute Genomics Platform"/>
            <consortium name="The Broad Institute Genome Sequencing Center for Infectious Disease"/>
            <person name="Wu L."/>
            <person name="Ma J."/>
        </authorList>
    </citation>
    <scope>NUCLEOTIDE SEQUENCE [LARGE SCALE GENOMIC DNA]</scope>
    <source>
        <strain evidence="3">CECT 7956</strain>
    </source>
</reference>
<dbReference type="Gene3D" id="2.40.50.1020">
    <property type="entry name" value="LytTr DNA-binding domain"/>
    <property type="match status" value="1"/>
</dbReference>
<protein>
    <submittedName>
        <fullName evidence="2">LytTR family DNA-binding domain-containing protein</fullName>
    </submittedName>
</protein>
<dbReference type="SMART" id="SM00850">
    <property type="entry name" value="LytTR"/>
    <property type="match status" value="1"/>
</dbReference>
<keyword evidence="2" id="KW-0238">DNA-binding</keyword>
<evidence type="ECO:0000313" key="2">
    <source>
        <dbReference type="EMBL" id="MFC3812811.1"/>
    </source>
</evidence>
<keyword evidence="3" id="KW-1185">Reference proteome</keyword>
<comment type="caution">
    <text evidence="2">The sequence shown here is derived from an EMBL/GenBank/DDBJ whole genome shotgun (WGS) entry which is preliminary data.</text>
</comment>
<dbReference type="PROSITE" id="PS50930">
    <property type="entry name" value="HTH_LYTTR"/>
    <property type="match status" value="1"/>
</dbReference>
<dbReference type="InterPro" id="IPR046947">
    <property type="entry name" value="LytR-like"/>
</dbReference>
<sequence>MKKWINADPHDIVMLKAETNYTVYYFRNGEKYISGFTLKIHEEKEELKSFIRVNRSHLLNPEHIKKLKTKDKVTRILMSNGVETHVSRRRNPFKTAL</sequence>
<dbReference type="RefSeq" id="WP_379839716.1">
    <property type="nucleotide sequence ID" value="NZ_JBHRYQ010000001.1"/>
</dbReference>
<gene>
    <name evidence="2" type="ORF">ACFOOI_19260</name>
</gene>
<evidence type="ECO:0000259" key="1">
    <source>
        <dbReference type="PROSITE" id="PS50930"/>
    </source>
</evidence>
<accession>A0ABV7Z3H1</accession>
<dbReference type="Pfam" id="PF04397">
    <property type="entry name" value="LytTR"/>
    <property type="match status" value="1"/>
</dbReference>
<dbReference type="GO" id="GO:0003677">
    <property type="term" value="F:DNA binding"/>
    <property type="evidence" value="ECO:0007669"/>
    <property type="project" value="UniProtKB-KW"/>
</dbReference>
<feature type="domain" description="HTH LytTR-type" evidence="1">
    <location>
        <begin position="1"/>
        <end position="97"/>
    </location>
</feature>
<dbReference type="InterPro" id="IPR007492">
    <property type="entry name" value="LytTR_DNA-bd_dom"/>
</dbReference>
<evidence type="ECO:0000313" key="3">
    <source>
        <dbReference type="Proteomes" id="UP001595616"/>
    </source>
</evidence>